<dbReference type="Proteomes" id="UP000790377">
    <property type="component" value="Unassembled WGS sequence"/>
</dbReference>
<accession>A0ACB7ZX14</accession>
<comment type="caution">
    <text evidence="1">The sequence shown here is derived from an EMBL/GenBank/DDBJ whole genome shotgun (WGS) entry which is preliminary data.</text>
</comment>
<organism evidence="1 2">
    <name type="scientific">Hygrophoropsis aurantiaca</name>
    <dbReference type="NCBI Taxonomy" id="72124"/>
    <lineage>
        <taxon>Eukaryota</taxon>
        <taxon>Fungi</taxon>
        <taxon>Dikarya</taxon>
        <taxon>Basidiomycota</taxon>
        <taxon>Agaricomycotina</taxon>
        <taxon>Agaricomycetes</taxon>
        <taxon>Agaricomycetidae</taxon>
        <taxon>Boletales</taxon>
        <taxon>Coniophorineae</taxon>
        <taxon>Hygrophoropsidaceae</taxon>
        <taxon>Hygrophoropsis</taxon>
    </lineage>
</organism>
<gene>
    <name evidence="1" type="ORF">BJ138DRAFT_1118496</name>
</gene>
<dbReference type="EMBL" id="MU268197">
    <property type="protein sequence ID" value="KAH7905414.1"/>
    <property type="molecule type" value="Genomic_DNA"/>
</dbReference>
<reference evidence="1" key="1">
    <citation type="journal article" date="2021" name="New Phytol.">
        <title>Evolutionary innovations through gain and loss of genes in the ectomycorrhizal Boletales.</title>
        <authorList>
            <person name="Wu G."/>
            <person name="Miyauchi S."/>
            <person name="Morin E."/>
            <person name="Kuo A."/>
            <person name="Drula E."/>
            <person name="Varga T."/>
            <person name="Kohler A."/>
            <person name="Feng B."/>
            <person name="Cao Y."/>
            <person name="Lipzen A."/>
            <person name="Daum C."/>
            <person name="Hundley H."/>
            <person name="Pangilinan J."/>
            <person name="Johnson J."/>
            <person name="Barry K."/>
            <person name="LaButti K."/>
            <person name="Ng V."/>
            <person name="Ahrendt S."/>
            <person name="Min B."/>
            <person name="Choi I.G."/>
            <person name="Park H."/>
            <person name="Plett J.M."/>
            <person name="Magnuson J."/>
            <person name="Spatafora J.W."/>
            <person name="Nagy L.G."/>
            <person name="Henrissat B."/>
            <person name="Grigoriev I.V."/>
            <person name="Yang Z.L."/>
            <person name="Xu J."/>
            <person name="Martin F.M."/>
        </authorList>
    </citation>
    <scope>NUCLEOTIDE SEQUENCE</scope>
    <source>
        <strain evidence="1">ATCC 28755</strain>
    </source>
</reference>
<proteinExistence type="predicted"/>
<evidence type="ECO:0000313" key="2">
    <source>
        <dbReference type="Proteomes" id="UP000790377"/>
    </source>
</evidence>
<protein>
    <submittedName>
        <fullName evidence="1">Uncharacterized protein</fullName>
    </submittedName>
</protein>
<keyword evidence="2" id="KW-1185">Reference proteome</keyword>
<sequence>MSEYNIVNRTVCPPSATYGFGLTPETINSLDHILSLPSFASMSFLTDSAGNHFQCHFPPAEYAAISVLLQHGASEPWKSFPTTIESMVEWAEMFKDTAIRDRVRQWTLIYKQPQDQPMYDTVYPISLRLHGYIKDMKINRLGNWNGDVDSVPYASQTMLLSGKGNRDAWIPTLDCLNLTANFISRCLRVPLTKNNPFKNSLFLQRKIFGKKADGTQTILSRAQDPDNLLSQLPDDWVLTDELQIGVLDAQHKTQRYNDMLVSIGDFVEVAANIDVVVFSDHATGKKGLKVHLSFDHLLVLVVQPEDNPVQTQAGTTKRKAADAPATVKKKRHLLEFDVEQRIPNAIEADVTTPTTRSGADGESDVSEPMNHFSGSDDDDTGSSTYETDVSDDENSSLKDYPDALRMFV</sequence>
<name>A0ACB7ZX14_9AGAM</name>
<evidence type="ECO:0000313" key="1">
    <source>
        <dbReference type="EMBL" id="KAH7905414.1"/>
    </source>
</evidence>